<evidence type="ECO:0000256" key="2">
    <source>
        <dbReference type="ARBA" id="ARBA00023155"/>
    </source>
</evidence>
<feature type="compositionally biased region" description="Basic and acidic residues" evidence="6">
    <location>
        <begin position="90"/>
        <end position="110"/>
    </location>
</feature>
<reference evidence="8 9" key="1">
    <citation type="journal article" date="2019" name="Nat. Ecol. Evol.">
        <title>Megaphylogeny resolves global patterns of mushroom evolution.</title>
        <authorList>
            <person name="Varga T."/>
            <person name="Krizsan K."/>
            <person name="Foldi C."/>
            <person name="Dima B."/>
            <person name="Sanchez-Garcia M."/>
            <person name="Sanchez-Ramirez S."/>
            <person name="Szollosi G.J."/>
            <person name="Szarkandi J.G."/>
            <person name="Papp V."/>
            <person name="Albert L."/>
            <person name="Andreopoulos W."/>
            <person name="Angelini C."/>
            <person name="Antonin V."/>
            <person name="Barry K.W."/>
            <person name="Bougher N.L."/>
            <person name="Buchanan P."/>
            <person name="Buyck B."/>
            <person name="Bense V."/>
            <person name="Catcheside P."/>
            <person name="Chovatia M."/>
            <person name="Cooper J."/>
            <person name="Damon W."/>
            <person name="Desjardin D."/>
            <person name="Finy P."/>
            <person name="Geml J."/>
            <person name="Haridas S."/>
            <person name="Hughes K."/>
            <person name="Justo A."/>
            <person name="Karasinski D."/>
            <person name="Kautmanova I."/>
            <person name="Kiss B."/>
            <person name="Kocsube S."/>
            <person name="Kotiranta H."/>
            <person name="LaButti K.M."/>
            <person name="Lechner B.E."/>
            <person name="Liimatainen K."/>
            <person name="Lipzen A."/>
            <person name="Lukacs Z."/>
            <person name="Mihaltcheva S."/>
            <person name="Morgado L.N."/>
            <person name="Niskanen T."/>
            <person name="Noordeloos M.E."/>
            <person name="Ohm R.A."/>
            <person name="Ortiz-Santana B."/>
            <person name="Ovrebo C."/>
            <person name="Racz N."/>
            <person name="Riley R."/>
            <person name="Savchenko A."/>
            <person name="Shiryaev A."/>
            <person name="Soop K."/>
            <person name="Spirin V."/>
            <person name="Szebenyi C."/>
            <person name="Tomsovsky M."/>
            <person name="Tulloss R.E."/>
            <person name="Uehling J."/>
            <person name="Grigoriev I.V."/>
            <person name="Vagvolgyi C."/>
            <person name="Papp T."/>
            <person name="Martin F.M."/>
            <person name="Miettinen O."/>
            <person name="Hibbett D.S."/>
            <person name="Nagy L.G."/>
        </authorList>
    </citation>
    <scope>NUCLEOTIDE SEQUENCE [LARGE SCALE GENOMIC DNA]</scope>
    <source>
        <strain evidence="8 9">CBS 309.79</strain>
    </source>
</reference>
<dbReference type="Gene3D" id="1.10.10.60">
    <property type="entry name" value="Homeodomain-like"/>
    <property type="match status" value="1"/>
</dbReference>
<dbReference type="InterPro" id="IPR017970">
    <property type="entry name" value="Homeobox_CS"/>
</dbReference>
<dbReference type="SMART" id="SM00389">
    <property type="entry name" value="HOX"/>
    <property type="match status" value="1"/>
</dbReference>
<keyword evidence="3 4" id="KW-0539">Nucleus</keyword>
<dbReference type="OrthoDB" id="6159439at2759"/>
<dbReference type="CDD" id="cd00086">
    <property type="entry name" value="homeodomain"/>
    <property type="match status" value="1"/>
</dbReference>
<feature type="region of interest" description="Disordered" evidence="6">
    <location>
        <begin position="171"/>
        <end position="207"/>
    </location>
</feature>
<dbReference type="PANTHER" id="PTHR24324">
    <property type="entry name" value="HOMEOBOX PROTEIN HHEX"/>
    <property type="match status" value="1"/>
</dbReference>
<organism evidence="8 9">
    <name type="scientific">Pterulicium gracile</name>
    <dbReference type="NCBI Taxonomy" id="1884261"/>
    <lineage>
        <taxon>Eukaryota</taxon>
        <taxon>Fungi</taxon>
        <taxon>Dikarya</taxon>
        <taxon>Basidiomycota</taxon>
        <taxon>Agaricomycotina</taxon>
        <taxon>Agaricomycetes</taxon>
        <taxon>Agaricomycetidae</taxon>
        <taxon>Agaricales</taxon>
        <taxon>Pleurotineae</taxon>
        <taxon>Pterulaceae</taxon>
        <taxon>Pterulicium</taxon>
    </lineage>
</organism>
<dbReference type="STRING" id="1884261.A0A5C3QES2"/>
<evidence type="ECO:0000313" key="9">
    <source>
        <dbReference type="Proteomes" id="UP000305067"/>
    </source>
</evidence>
<feature type="DNA-binding region" description="Homeobox" evidence="4">
    <location>
        <begin position="27"/>
        <end position="86"/>
    </location>
</feature>
<comment type="subcellular location">
    <subcellularLocation>
        <location evidence="4 5">Nucleus</location>
    </subcellularLocation>
</comment>
<dbReference type="PROSITE" id="PS50071">
    <property type="entry name" value="HOMEOBOX_2"/>
    <property type="match status" value="1"/>
</dbReference>
<name>A0A5C3QES2_9AGAR</name>
<feature type="compositionally biased region" description="Polar residues" evidence="6">
    <location>
        <begin position="242"/>
        <end position="266"/>
    </location>
</feature>
<dbReference type="GO" id="GO:0000981">
    <property type="term" value="F:DNA-binding transcription factor activity, RNA polymerase II-specific"/>
    <property type="evidence" value="ECO:0007669"/>
    <property type="project" value="InterPro"/>
</dbReference>
<dbReference type="InterPro" id="IPR051000">
    <property type="entry name" value="Homeobox_DNA-bind_prot"/>
</dbReference>
<feature type="region of interest" description="Disordered" evidence="6">
    <location>
        <begin position="13"/>
        <end position="34"/>
    </location>
</feature>
<proteinExistence type="predicted"/>
<keyword evidence="9" id="KW-1185">Reference proteome</keyword>
<dbReference type="Proteomes" id="UP000305067">
    <property type="component" value="Unassembled WGS sequence"/>
</dbReference>
<evidence type="ECO:0000256" key="5">
    <source>
        <dbReference type="RuleBase" id="RU000682"/>
    </source>
</evidence>
<dbReference type="InterPro" id="IPR001356">
    <property type="entry name" value="HD"/>
</dbReference>
<dbReference type="AlphaFoldDB" id="A0A5C3QES2"/>
<accession>A0A5C3QES2</accession>
<evidence type="ECO:0000313" key="8">
    <source>
        <dbReference type="EMBL" id="TFK99687.1"/>
    </source>
</evidence>
<keyword evidence="1 4" id="KW-0238">DNA-binding</keyword>
<evidence type="ECO:0000256" key="6">
    <source>
        <dbReference type="SAM" id="MobiDB-lite"/>
    </source>
</evidence>
<evidence type="ECO:0000256" key="3">
    <source>
        <dbReference type="ARBA" id="ARBA00023242"/>
    </source>
</evidence>
<dbReference type="GO" id="GO:0030154">
    <property type="term" value="P:cell differentiation"/>
    <property type="evidence" value="ECO:0007669"/>
    <property type="project" value="TreeGrafter"/>
</dbReference>
<protein>
    <recommendedName>
        <fullName evidence="7">Homeobox domain-containing protein</fullName>
    </recommendedName>
</protein>
<dbReference type="PANTHER" id="PTHR24324:SF9">
    <property type="entry name" value="HOMEOBOX DOMAIN-CONTAINING PROTEIN"/>
    <property type="match status" value="1"/>
</dbReference>
<dbReference type="InterPro" id="IPR009057">
    <property type="entry name" value="Homeodomain-like_sf"/>
</dbReference>
<feature type="compositionally biased region" description="Polar residues" evidence="6">
    <location>
        <begin position="128"/>
        <end position="145"/>
    </location>
</feature>
<feature type="compositionally biased region" description="Low complexity" evidence="6">
    <location>
        <begin position="181"/>
        <end position="196"/>
    </location>
</feature>
<dbReference type="SUPFAM" id="SSF46689">
    <property type="entry name" value="Homeodomain-like"/>
    <property type="match status" value="1"/>
</dbReference>
<evidence type="ECO:0000256" key="4">
    <source>
        <dbReference type="PROSITE-ProRule" id="PRU00108"/>
    </source>
</evidence>
<evidence type="ECO:0000256" key="1">
    <source>
        <dbReference type="ARBA" id="ARBA00023125"/>
    </source>
</evidence>
<feature type="region of interest" description="Disordered" evidence="6">
    <location>
        <begin position="221"/>
        <end position="276"/>
    </location>
</feature>
<dbReference type="GO" id="GO:0005634">
    <property type="term" value="C:nucleus"/>
    <property type="evidence" value="ECO:0007669"/>
    <property type="project" value="UniProtKB-SubCell"/>
</dbReference>
<feature type="region of interest" description="Disordered" evidence="6">
    <location>
        <begin position="79"/>
        <end position="145"/>
    </location>
</feature>
<keyword evidence="2 4" id="KW-0371">Homeobox</keyword>
<evidence type="ECO:0000259" key="7">
    <source>
        <dbReference type="PROSITE" id="PS50071"/>
    </source>
</evidence>
<dbReference type="PROSITE" id="PS00027">
    <property type="entry name" value="HOMEOBOX_1"/>
    <property type="match status" value="1"/>
</dbReference>
<dbReference type="GO" id="GO:0000978">
    <property type="term" value="F:RNA polymerase II cis-regulatory region sequence-specific DNA binding"/>
    <property type="evidence" value="ECO:0007669"/>
    <property type="project" value="TreeGrafter"/>
</dbReference>
<sequence>MTSFVHFQVLAPTASQASTSDEETLPQKKSRKRVGVDQAVVLQHAFQDNPHPARETRTQLASELGMELRAVNHWFQNKRQAVKRRGKIQSAKEEREEMQEKQERPEKPEKPAPVSQQRPLRAEATWPVAQSQQAGSSKVTTTKPLRQRVSLNNFLNTSNRPVERRTSLWDYMLSSPPQPQPSSHEPPSRGRLSPSLPRHPPKKKQRSLEWACAHSQLVESDVEADLVDTDVEDDGRSEAATDVNTPGTSEGRRSATNLSPITSVSDVGTAAKDDRQLPAEEMEAAMVLLDFMRR</sequence>
<dbReference type="Pfam" id="PF00046">
    <property type="entry name" value="Homeodomain"/>
    <property type="match status" value="1"/>
</dbReference>
<dbReference type="EMBL" id="ML178832">
    <property type="protein sequence ID" value="TFK99687.1"/>
    <property type="molecule type" value="Genomic_DNA"/>
</dbReference>
<feature type="domain" description="Homeobox" evidence="7">
    <location>
        <begin position="25"/>
        <end position="85"/>
    </location>
</feature>
<gene>
    <name evidence="8" type="ORF">BDV98DRAFT_605856</name>
</gene>
<feature type="compositionally biased region" description="Acidic residues" evidence="6">
    <location>
        <begin position="221"/>
        <end position="233"/>
    </location>
</feature>